<dbReference type="PANTHER" id="PTHR47129:SF1">
    <property type="entry name" value="NMRA-LIKE DOMAIN-CONTAINING PROTEIN"/>
    <property type="match status" value="1"/>
</dbReference>
<dbReference type="EMBL" id="QMBQ01000009">
    <property type="protein sequence ID" value="RAZ73006.1"/>
    <property type="molecule type" value="Genomic_DNA"/>
</dbReference>
<dbReference type="Gene3D" id="3.90.25.10">
    <property type="entry name" value="UDP-galactose 4-epimerase, domain 1"/>
    <property type="match status" value="1"/>
</dbReference>
<dbReference type="Pfam" id="PF13460">
    <property type="entry name" value="NAD_binding_10"/>
    <property type="match status" value="1"/>
</dbReference>
<dbReference type="PANTHER" id="PTHR47129">
    <property type="entry name" value="QUINONE OXIDOREDUCTASE 2"/>
    <property type="match status" value="1"/>
</dbReference>
<dbReference type="AlphaFoldDB" id="A0A330GQ21"/>
<feature type="domain" description="NAD(P)-binding" evidence="1">
    <location>
        <begin position="49"/>
        <end position="170"/>
    </location>
</feature>
<evidence type="ECO:0000259" key="1">
    <source>
        <dbReference type="Pfam" id="PF13460"/>
    </source>
</evidence>
<evidence type="ECO:0000313" key="3">
    <source>
        <dbReference type="Proteomes" id="UP000251956"/>
    </source>
</evidence>
<dbReference type="InterPro" id="IPR016040">
    <property type="entry name" value="NAD(P)-bd_dom"/>
</dbReference>
<reference evidence="2 3" key="2">
    <citation type="submission" date="2018-07" db="EMBL/GenBank/DDBJ databases">
        <title>Diversity of Mesorhizobium strains in Brazil.</title>
        <authorList>
            <person name="Helene L.C.F."/>
            <person name="Dall'Agnol R."/>
            <person name="Delamuta J.R.M."/>
            <person name="Hungria M."/>
        </authorList>
    </citation>
    <scope>NUCLEOTIDE SEQUENCE [LARGE SCALE GENOMIC DNA]</scope>
    <source>
        <strain evidence="2 3">CNPSo 3140</strain>
    </source>
</reference>
<dbReference type="SUPFAM" id="SSF51735">
    <property type="entry name" value="NAD(P)-binding Rossmann-fold domains"/>
    <property type="match status" value="1"/>
</dbReference>
<comment type="caution">
    <text evidence="2">The sequence shown here is derived from an EMBL/GenBank/DDBJ whole genome shotgun (WGS) entry which is preliminary data.</text>
</comment>
<accession>A0A330GQ21</accession>
<dbReference type="OrthoDB" id="109735at2"/>
<dbReference type="RefSeq" id="WP_112130210.1">
    <property type="nucleotide sequence ID" value="NZ_QMBQ01000009.1"/>
</dbReference>
<organism evidence="2 3">
    <name type="scientific">Mesorhizobium atlanticum</name>
    <dbReference type="NCBI Taxonomy" id="2233532"/>
    <lineage>
        <taxon>Bacteria</taxon>
        <taxon>Pseudomonadati</taxon>
        <taxon>Pseudomonadota</taxon>
        <taxon>Alphaproteobacteria</taxon>
        <taxon>Hyphomicrobiales</taxon>
        <taxon>Phyllobacteriaceae</taxon>
        <taxon>Mesorhizobium</taxon>
    </lineage>
</organism>
<sequence>MILITGASGQLASQIVRAARQKGIAILTGSRAPGADRLMDFDRPETLNFTGIATLLMTSAGSAEDDCIMRRHGAVVAAARAQGVRQVVYTSLSHASDHLGFALGHRWTERELRTSGMAWTILRNGLYAELIGDLLAPRGGLITTPFGTGRVSAVARADLAQAAVTVLSDPVAHANCCYELSGTDAFSAPDLARNIGAIYQPGSFEDERARLSAKPLFPFQPPMLMSISSAAAAGFLETNATDLTQLVVPTPLDALEISCTVARAIGSIELAHRLCRPRV</sequence>
<protein>
    <submittedName>
        <fullName evidence="2">NmrA family transcriptional regulator</fullName>
    </submittedName>
</protein>
<dbReference type="Proteomes" id="UP000251956">
    <property type="component" value="Unassembled WGS sequence"/>
</dbReference>
<dbReference type="InterPro" id="IPR052718">
    <property type="entry name" value="NmrA-type_oxidoreductase"/>
</dbReference>
<gene>
    <name evidence="2" type="ORF">DPM35_26880</name>
</gene>
<reference evidence="3" key="1">
    <citation type="submission" date="2018-06" db="EMBL/GenBank/DDBJ databases">
        <authorList>
            <person name="Helene L.C."/>
            <person name="Dall'Agnol R."/>
            <person name="Delamuta J.R."/>
            <person name="Hungria M."/>
        </authorList>
    </citation>
    <scope>NUCLEOTIDE SEQUENCE [LARGE SCALE GENOMIC DNA]</scope>
    <source>
        <strain evidence="3">CNPSo 3140</strain>
    </source>
</reference>
<evidence type="ECO:0000313" key="2">
    <source>
        <dbReference type="EMBL" id="RAZ73006.1"/>
    </source>
</evidence>
<keyword evidence="3" id="KW-1185">Reference proteome</keyword>
<proteinExistence type="predicted"/>
<name>A0A330GQ21_9HYPH</name>
<dbReference type="Gene3D" id="3.40.50.720">
    <property type="entry name" value="NAD(P)-binding Rossmann-like Domain"/>
    <property type="match status" value="1"/>
</dbReference>
<dbReference type="InterPro" id="IPR036291">
    <property type="entry name" value="NAD(P)-bd_dom_sf"/>
</dbReference>